<feature type="transmembrane region" description="Helical" evidence="5">
    <location>
        <begin position="438"/>
        <end position="459"/>
    </location>
</feature>
<evidence type="ECO:0000313" key="7">
    <source>
        <dbReference type="EMBL" id="KAL0638301.1"/>
    </source>
</evidence>
<dbReference type="PANTHER" id="PTHR23502">
    <property type="entry name" value="MAJOR FACILITATOR SUPERFAMILY"/>
    <property type="match status" value="1"/>
</dbReference>
<dbReference type="EMBL" id="JBBBZM010000023">
    <property type="protein sequence ID" value="KAL0638301.1"/>
    <property type="molecule type" value="Genomic_DNA"/>
</dbReference>
<feature type="domain" description="Major facilitator superfamily (MFS) profile" evidence="6">
    <location>
        <begin position="60"/>
        <end position="492"/>
    </location>
</feature>
<name>A0ABR3GQT5_9PEZI</name>
<dbReference type="SUPFAM" id="SSF103473">
    <property type="entry name" value="MFS general substrate transporter"/>
    <property type="match status" value="1"/>
</dbReference>
<feature type="transmembrane region" description="Helical" evidence="5">
    <location>
        <begin position="212"/>
        <end position="233"/>
    </location>
</feature>
<feature type="transmembrane region" description="Helical" evidence="5">
    <location>
        <begin position="294"/>
        <end position="315"/>
    </location>
</feature>
<feature type="transmembrane region" description="Helical" evidence="5">
    <location>
        <begin position="378"/>
        <end position="398"/>
    </location>
</feature>
<feature type="transmembrane region" description="Helical" evidence="5">
    <location>
        <begin position="410"/>
        <end position="431"/>
    </location>
</feature>
<organism evidence="7 8">
    <name type="scientific">Discina gigas</name>
    <dbReference type="NCBI Taxonomy" id="1032678"/>
    <lineage>
        <taxon>Eukaryota</taxon>
        <taxon>Fungi</taxon>
        <taxon>Dikarya</taxon>
        <taxon>Ascomycota</taxon>
        <taxon>Pezizomycotina</taxon>
        <taxon>Pezizomycetes</taxon>
        <taxon>Pezizales</taxon>
        <taxon>Discinaceae</taxon>
        <taxon>Discina</taxon>
    </lineage>
</organism>
<dbReference type="Pfam" id="PF07690">
    <property type="entry name" value="MFS_1"/>
    <property type="match status" value="1"/>
</dbReference>
<feature type="transmembrane region" description="Helical" evidence="5">
    <location>
        <begin position="155"/>
        <end position="173"/>
    </location>
</feature>
<gene>
    <name evidence="7" type="ORF">Q9L58_002603</name>
</gene>
<evidence type="ECO:0000256" key="3">
    <source>
        <dbReference type="ARBA" id="ARBA00022989"/>
    </source>
</evidence>
<feature type="transmembrane region" description="Helical" evidence="5">
    <location>
        <begin position="185"/>
        <end position="206"/>
    </location>
</feature>
<sequence>MAPGFLGNAKERVSLPVSTDTRVGYVRDIAPDTAGMEVHPWPTDDYLDPLNWSKAQKWTSLGIVMWMYFLFTYITTVTVLSFPQLKAQYNISDMQVDWTVAIPALGLSIGPLFWSSIADVYGRRIIIIIGTVVALLATIGSAVAPDYAGYMTARFFQGFGVSPAATVGMAVINDLFFEYERGQKLGLWVMAMDMGLLVGPLVGGFISLIDQFWVEWVTAILFGLLLVAELLFFPETLYPRKLMLSRLPTTGADDDITTVDDMPRSRTLPWLNFWKVPGVEHPKPWDAVLQFGRVWTLPNVAVAVFFYCFAWYWWVLSVITYLPTAYAEYTPDMQGLRFLGLILGTLMCELFCSGGLSDAIVVRLAKKNGNVRVPEMRLWLVFPAVVLTSVGLILWGISVDKKSHWIVGQIALFLFAAGIQMGNSAISAYIVDCYPGHAMSVVIFYSVLLNLSAFVNPFFIEPWVESMGFTWTFATQGLVTLIMVPVTMGLMRWGGGWRDRRGEPEWAGSG</sequence>
<evidence type="ECO:0000313" key="8">
    <source>
        <dbReference type="Proteomes" id="UP001447188"/>
    </source>
</evidence>
<dbReference type="Gene3D" id="1.20.1250.20">
    <property type="entry name" value="MFS general substrate transporter like domains"/>
    <property type="match status" value="1"/>
</dbReference>
<reference evidence="7 8" key="1">
    <citation type="submission" date="2024-02" db="EMBL/GenBank/DDBJ databases">
        <title>Discinaceae phylogenomics.</title>
        <authorList>
            <person name="Dirks A.C."/>
            <person name="James T.Y."/>
        </authorList>
    </citation>
    <scope>NUCLEOTIDE SEQUENCE [LARGE SCALE GENOMIC DNA]</scope>
    <source>
        <strain evidence="7 8">ACD0624</strain>
    </source>
</reference>
<evidence type="ECO:0000256" key="1">
    <source>
        <dbReference type="ARBA" id="ARBA00004141"/>
    </source>
</evidence>
<proteinExistence type="predicted"/>
<accession>A0ABR3GQT5</accession>
<feature type="transmembrane region" description="Helical" evidence="5">
    <location>
        <begin position="100"/>
        <end position="118"/>
    </location>
</feature>
<dbReference type="PROSITE" id="PS50850">
    <property type="entry name" value="MFS"/>
    <property type="match status" value="1"/>
</dbReference>
<comment type="caution">
    <text evidence="7">The sequence shown here is derived from an EMBL/GenBank/DDBJ whole genome shotgun (WGS) entry which is preliminary data.</text>
</comment>
<dbReference type="InterPro" id="IPR036259">
    <property type="entry name" value="MFS_trans_sf"/>
</dbReference>
<feature type="transmembrane region" description="Helical" evidence="5">
    <location>
        <begin position="61"/>
        <end position="80"/>
    </location>
</feature>
<feature type="transmembrane region" description="Helical" evidence="5">
    <location>
        <begin position="335"/>
        <end position="357"/>
    </location>
</feature>
<keyword evidence="8" id="KW-1185">Reference proteome</keyword>
<dbReference type="InterPro" id="IPR020846">
    <property type="entry name" value="MFS_dom"/>
</dbReference>
<keyword evidence="4 5" id="KW-0472">Membrane</keyword>
<feature type="transmembrane region" description="Helical" evidence="5">
    <location>
        <begin position="125"/>
        <end position="143"/>
    </location>
</feature>
<dbReference type="PANTHER" id="PTHR23502:SF139">
    <property type="entry name" value="MAJOR FACILITATOR SUPERFAMILY (MFS) PROFILE DOMAIN-CONTAINING PROTEIN-RELATED"/>
    <property type="match status" value="1"/>
</dbReference>
<evidence type="ECO:0000256" key="4">
    <source>
        <dbReference type="ARBA" id="ARBA00023136"/>
    </source>
</evidence>
<evidence type="ECO:0000256" key="2">
    <source>
        <dbReference type="ARBA" id="ARBA00022692"/>
    </source>
</evidence>
<keyword evidence="3 5" id="KW-1133">Transmembrane helix</keyword>
<evidence type="ECO:0000259" key="6">
    <source>
        <dbReference type="PROSITE" id="PS50850"/>
    </source>
</evidence>
<dbReference type="InterPro" id="IPR011701">
    <property type="entry name" value="MFS"/>
</dbReference>
<feature type="transmembrane region" description="Helical" evidence="5">
    <location>
        <begin position="471"/>
        <end position="491"/>
    </location>
</feature>
<protein>
    <recommendedName>
        <fullName evidence="6">Major facilitator superfamily (MFS) profile domain-containing protein</fullName>
    </recommendedName>
</protein>
<evidence type="ECO:0000256" key="5">
    <source>
        <dbReference type="SAM" id="Phobius"/>
    </source>
</evidence>
<keyword evidence="2 5" id="KW-0812">Transmembrane</keyword>
<comment type="subcellular location">
    <subcellularLocation>
        <location evidence="1">Membrane</location>
        <topology evidence="1">Multi-pass membrane protein</topology>
    </subcellularLocation>
</comment>
<dbReference type="Proteomes" id="UP001447188">
    <property type="component" value="Unassembled WGS sequence"/>
</dbReference>